<sequence>MTQEKDHLYLDPDEDDDDVELRAKNLKQFEIFIARVLSPLYNQSKNLTNQQSIIVWGMITLQLITLSVYRVVGPVQTLLEQHTIYELHRPDAYSFVHQDIQMDLSGGFLAGNYVSFGAFGALFILLVCICIRGGLIMYLERLQMSNKGLIALNRIILNLMLNILLIIFMNIGISNFESFCKDGESKMSYLVCGTGQCLKGKALQIGGAVG</sequence>
<keyword evidence="1" id="KW-1133">Transmembrane helix</keyword>
<feature type="transmembrane region" description="Helical" evidence="1">
    <location>
        <begin position="53"/>
        <end position="72"/>
    </location>
</feature>
<evidence type="ECO:0000256" key="1">
    <source>
        <dbReference type="SAM" id="Phobius"/>
    </source>
</evidence>
<reference evidence="2 3" key="1">
    <citation type="submission" date="2019-03" db="EMBL/GenBank/DDBJ databases">
        <title>Single cell metagenomics reveals metabolic interactions within the superorganism composed of flagellate Streblomastix strix and complex community of Bacteroidetes bacteria on its surface.</title>
        <authorList>
            <person name="Treitli S.C."/>
            <person name="Kolisko M."/>
            <person name="Husnik F."/>
            <person name="Keeling P."/>
            <person name="Hampl V."/>
        </authorList>
    </citation>
    <scope>NUCLEOTIDE SEQUENCE [LARGE SCALE GENOMIC DNA]</scope>
    <source>
        <strain evidence="2">ST1C</strain>
    </source>
</reference>
<feature type="transmembrane region" description="Helical" evidence="1">
    <location>
        <begin position="113"/>
        <end position="139"/>
    </location>
</feature>
<protein>
    <submittedName>
        <fullName evidence="2">Uncharacterized protein</fullName>
    </submittedName>
</protein>
<comment type="caution">
    <text evidence="2">The sequence shown here is derived from an EMBL/GenBank/DDBJ whole genome shotgun (WGS) entry which is preliminary data.</text>
</comment>
<name>A0A5J4SR98_9EUKA</name>
<proteinExistence type="predicted"/>
<keyword evidence="1" id="KW-0472">Membrane</keyword>
<dbReference type="AlphaFoldDB" id="A0A5J4SR98"/>
<accession>A0A5J4SR98</accession>
<dbReference type="Proteomes" id="UP000324800">
    <property type="component" value="Unassembled WGS sequence"/>
</dbReference>
<evidence type="ECO:0000313" key="2">
    <source>
        <dbReference type="EMBL" id="KAA6348448.1"/>
    </source>
</evidence>
<feature type="transmembrane region" description="Helical" evidence="1">
    <location>
        <begin position="151"/>
        <end position="173"/>
    </location>
</feature>
<evidence type="ECO:0000313" key="3">
    <source>
        <dbReference type="Proteomes" id="UP000324800"/>
    </source>
</evidence>
<keyword evidence="1" id="KW-0812">Transmembrane</keyword>
<organism evidence="2 3">
    <name type="scientific">Streblomastix strix</name>
    <dbReference type="NCBI Taxonomy" id="222440"/>
    <lineage>
        <taxon>Eukaryota</taxon>
        <taxon>Metamonada</taxon>
        <taxon>Preaxostyla</taxon>
        <taxon>Oxymonadida</taxon>
        <taxon>Streblomastigidae</taxon>
        <taxon>Streblomastix</taxon>
    </lineage>
</organism>
<dbReference type="EMBL" id="SNRW01039913">
    <property type="protein sequence ID" value="KAA6348448.1"/>
    <property type="molecule type" value="Genomic_DNA"/>
</dbReference>
<gene>
    <name evidence="2" type="ORF">EZS28_051977</name>
</gene>